<evidence type="ECO:0000313" key="2">
    <source>
        <dbReference type="EMBL" id="CRJ81315.1"/>
    </source>
</evidence>
<keyword evidence="3" id="KW-1185">Reference proteome</keyword>
<dbReference type="STRING" id="100787.A0A0G4KD43"/>
<evidence type="ECO:0000256" key="1">
    <source>
        <dbReference type="SAM" id="MobiDB-lite"/>
    </source>
</evidence>
<gene>
    <name evidence="2" type="ORF">BN1708_001870</name>
</gene>
<dbReference type="EMBL" id="CVQH01000002">
    <property type="protein sequence ID" value="CRJ81315.1"/>
    <property type="molecule type" value="Genomic_DNA"/>
</dbReference>
<feature type="region of interest" description="Disordered" evidence="1">
    <location>
        <begin position="298"/>
        <end position="322"/>
    </location>
</feature>
<protein>
    <submittedName>
        <fullName evidence="2">Uncharacterized protein</fullName>
    </submittedName>
</protein>
<proteinExistence type="predicted"/>
<dbReference type="AlphaFoldDB" id="A0A0G4KD43"/>
<feature type="region of interest" description="Disordered" evidence="1">
    <location>
        <begin position="246"/>
        <end position="270"/>
    </location>
</feature>
<evidence type="ECO:0000313" key="3">
    <source>
        <dbReference type="Proteomes" id="UP000044602"/>
    </source>
</evidence>
<dbReference type="Proteomes" id="UP000044602">
    <property type="component" value="Unassembled WGS sequence"/>
</dbReference>
<sequence>MSSRVEMPNIGALLAPILPALPAAAVSKQPAIGVLPLLSPILRQRVQLLGLNSTEPWLRLLSYDAAKTARLSEVVQSGRLEPHQVSGEVEVDWEYDAKTKYRRLDLETLNAFVVLEELELAFKLVYCVGDQDGGGDGWRVGEVTVAEKPNPFADFAGHSTIAEADKAFEEGKAAPAPASVTPGFSGTPDTDDGNDDYWNQYNETPARSPAPQRSPAPLAPQPSSHLGMFRTDSAEDSYYAQYDDVQPAMDNHDPDEEPLAQSQQQPEVPPPARMLVQPQAEKPASPGPDLEAERRAAQVLHPRPASSASSNGSRTVERFEEMAGRQEASGFAIKQHVSKSIRSLWQLSQASGIDREDFERLVQNELDLAHMTQDS</sequence>
<feature type="non-terminal residue" evidence="2">
    <location>
        <position position="375"/>
    </location>
</feature>
<feature type="region of interest" description="Disordered" evidence="1">
    <location>
        <begin position="171"/>
        <end position="229"/>
    </location>
</feature>
<accession>A0A0G4KD43</accession>
<name>A0A0G4KD43_VERLO</name>
<reference evidence="2 3" key="1">
    <citation type="submission" date="2015-05" db="EMBL/GenBank/DDBJ databases">
        <authorList>
            <person name="Wang D.B."/>
            <person name="Wang M."/>
        </authorList>
    </citation>
    <scope>NUCLEOTIDE SEQUENCE [LARGE SCALE GENOMIC DNA]</scope>
    <source>
        <strain evidence="2">VL1</strain>
    </source>
</reference>
<organism evidence="2 3">
    <name type="scientific">Verticillium longisporum</name>
    <name type="common">Verticillium dahliae var. longisporum</name>
    <dbReference type="NCBI Taxonomy" id="100787"/>
    <lineage>
        <taxon>Eukaryota</taxon>
        <taxon>Fungi</taxon>
        <taxon>Dikarya</taxon>
        <taxon>Ascomycota</taxon>
        <taxon>Pezizomycotina</taxon>
        <taxon>Sordariomycetes</taxon>
        <taxon>Hypocreomycetidae</taxon>
        <taxon>Glomerellales</taxon>
        <taxon>Plectosphaerellaceae</taxon>
        <taxon>Verticillium</taxon>
    </lineage>
</organism>